<accession>A0A2P2Q859</accession>
<evidence type="ECO:0000313" key="1">
    <source>
        <dbReference type="EMBL" id="MBX63175.1"/>
    </source>
</evidence>
<reference evidence="1" key="1">
    <citation type="submission" date="2018-02" db="EMBL/GenBank/DDBJ databases">
        <title>Rhizophora mucronata_Transcriptome.</title>
        <authorList>
            <person name="Meera S.P."/>
            <person name="Sreeshan A."/>
            <person name="Augustine A."/>
        </authorList>
    </citation>
    <scope>NUCLEOTIDE SEQUENCE</scope>
    <source>
        <tissue evidence="1">Leaf</tissue>
    </source>
</reference>
<dbReference type="EMBL" id="GGEC01082691">
    <property type="protein sequence ID" value="MBX63175.1"/>
    <property type="molecule type" value="Transcribed_RNA"/>
</dbReference>
<organism evidence="1">
    <name type="scientific">Rhizophora mucronata</name>
    <name type="common">Asiatic mangrove</name>
    <dbReference type="NCBI Taxonomy" id="61149"/>
    <lineage>
        <taxon>Eukaryota</taxon>
        <taxon>Viridiplantae</taxon>
        <taxon>Streptophyta</taxon>
        <taxon>Embryophyta</taxon>
        <taxon>Tracheophyta</taxon>
        <taxon>Spermatophyta</taxon>
        <taxon>Magnoliopsida</taxon>
        <taxon>eudicotyledons</taxon>
        <taxon>Gunneridae</taxon>
        <taxon>Pentapetalae</taxon>
        <taxon>rosids</taxon>
        <taxon>fabids</taxon>
        <taxon>Malpighiales</taxon>
        <taxon>Rhizophoraceae</taxon>
        <taxon>Rhizophora</taxon>
    </lineage>
</organism>
<protein>
    <submittedName>
        <fullName evidence="1">Uncharacterized protein</fullName>
    </submittedName>
</protein>
<sequence>MVHLLSIVVPAAKFTYHHQNNPIIHAIVYTLLATENRQAVLLLILCTFKYNQQKTMHR</sequence>
<proteinExistence type="predicted"/>
<dbReference type="AlphaFoldDB" id="A0A2P2Q859"/>
<name>A0A2P2Q859_RHIMU</name>